<evidence type="ECO:0000313" key="2">
    <source>
        <dbReference type="EMBL" id="EAR07862.1"/>
    </source>
</evidence>
<proteinExistence type="predicted"/>
<gene>
    <name evidence="2" type="ORF">MED297_08581</name>
</gene>
<dbReference type="SUPFAM" id="SSF51695">
    <property type="entry name" value="PLC-like phosphodiesterases"/>
    <property type="match status" value="1"/>
</dbReference>
<organism evidence="2 3">
    <name type="scientific">Reinekea blandensis MED297</name>
    <dbReference type="NCBI Taxonomy" id="314283"/>
    <lineage>
        <taxon>Bacteria</taxon>
        <taxon>Pseudomonadati</taxon>
        <taxon>Pseudomonadota</taxon>
        <taxon>Gammaproteobacteria</taxon>
        <taxon>Oceanospirillales</taxon>
        <taxon>Saccharospirillaceae</taxon>
        <taxon>Reinekea</taxon>
    </lineage>
</organism>
<dbReference type="GO" id="GO:0008081">
    <property type="term" value="F:phosphoric diester hydrolase activity"/>
    <property type="evidence" value="ECO:0007669"/>
    <property type="project" value="InterPro"/>
</dbReference>
<sequence>MSQPMPALIGHRGLPLLAPENTAASVRCAAEHRISWIEVDVTMAGDGTLVMMHDLTLSRFGQSDRALTELTKAELMQVDAGSWHSKAFAGEPLLLFADFLKLADELALNVNLEIKVHPDLDTEDQVNAVLRTLNDQPLKHSRLLISSFDLSALALLRQCDSAISLGVLFEDLPADIATVVQDIQPQSIHCDQSRLTETQAKAVIGHWPLYCYTVNDTVTFERLLTWGVRGVFCDRAHADDMRALADQHGLPVR</sequence>
<evidence type="ECO:0000259" key="1">
    <source>
        <dbReference type="PROSITE" id="PS51704"/>
    </source>
</evidence>
<dbReference type="OrthoDB" id="9795622at2"/>
<accession>A4BJ17</accession>
<dbReference type="GO" id="GO:0006629">
    <property type="term" value="P:lipid metabolic process"/>
    <property type="evidence" value="ECO:0007669"/>
    <property type="project" value="InterPro"/>
</dbReference>
<dbReference type="InterPro" id="IPR017946">
    <property type="entry name" value="PLC-like_Pdiesterase_TIM-brl"/>
</dbReference>
<protein>
    <submittedName>
        <fullName evidence="2">Glycerophosphoryl diester phosphodiesterase</fullName>
    </submittedName>
</protein>
<dbReference type="RefSeq" id="WP_008045870.1">
    <property type="nucleotide sequence ID" value="NZ_CH724152.1"/>
</dbReference>
<dbReference type="InterPro" id="IPR030395">
    <property type="entry name" value="GP_PDE_dom"/>
</dbReference>
<dbReference type="Pfam" id="PF03009">
    <property type="entry name" value="GDPD"/>
    <property type="match status" value="1"/>
</dbReference>
<dbReference type="Gene3D" id="3.20.20.190">
    <property type="entry name" value="Phosphatidylinositol (PI) phosphodiesterase"/>
    <property type="match status" value="1"/>
</dbReference>
<name>A4BJ17_9GAMM</name>
<dbReference type="PANTHER" id="PTHR46211">
    <property type="entry name" value="GLYCEROPHOSPHORYL DIESTER PHOSPHODIESTERASE"/>
    <property type="match status" value="1"/>
</dbReference>
<evidence type="ECO:0000313" key="3">
    <source>
        <dbReference type="Proteomes" id="UP000005953"/>
    </source>
</evidence>
<dbReference type="CDD" id="cd08562">
    <property type="entry name" value="GDPD_EcUgpQ_like"/>
    <property type="match status" value="1"/>
</dbReference>
<reference evidence="2 3" key="1">
    <citation type="submission" date="2006-02" db="EMBL/GenBank/DDBJ databases">
        <authorList>
            <person name="Pinhassi J."/>
            <person name="Pedros-Alio C."/>
            <person name="Ferriera S."/>
            <person name="Johnson J."/>
            <person name="Kravitz S."/>
            <person name="Halpern A."/>
            <person name="Remington K."/>
            <person name="Beeson K."/>
            <person name="Tran B."/>
            <person name="Rogers Y.-H."/>
            <person name="Friedman R."/>
            <person name="Venter J.C."/>
        </authorList>
    </citation>
    <scope>NUCLEOTIDE SEQUENCE [LARGE SCALE GENOMIC DNA]</scope>
    <source>
        <strain evidence="2 3">MED297</strain>
    </source>
</reference>
<dbReference type="STRING" id="314283.MED297_08581"/>
<dbReference type="PROSITE" id="PS51704">
    <property type="entry name" value="GP_PDE"/>
    <property type="match status" value="1"/>
</dbReference>
<feature type="domain" description="GP-PDE" evidence="1">
    <location>
        <begin position="6"/>
        <end position="243"/>
    </location>
</feature>
<dbReference type="Proteomes" id="UP000005953">
    <property type="component" value="Unassembled WGS sequence"/>
</dbReference>
<comment type="caution">
    <text evidence="2">The sequence shown here is derived from an EMBL/GenBank/DDBJ whole genome shotgun (WGS) entry which is preliminary data.</text>
</comment>
<keyword evidence="3" id="KW-1185">Reference proteome</keyword>
<dbReference type="EMBL" id="AAOE01000030">
    <property type="protein sequence ID" value="EAR07862.1"/>
    <property type="molecule type" value="Genomic_DNA"/>
</dbReference>
<dbReference type="PANTHER" id="PTHR46211:SF1">
    <property type="entry name" value="GLYCEROPHOSPHODIESTER PHOSPHODIESTERASE, CYTOPLASMIC"/>
    <property type="match status" value="1"/>
</dbReference>
<dbReference type="HOGENOM" id="CLU_030006_3_2_6"/>
<dbReference type="AlphaFoldDB" id="A4BJ17"/>